<keyword evidence="7" id="KW-0540">Nuclease</keyword>
<evidence type="ECO:0000259" key="23">
    <source>
        <dbReference type="Pfam" id="PF13086"/>
    </source>
</evidence>
<evidence type="ECO:0000256" key="21">
    <source>
        <dbReference type="SAM" id="MobiDB-lite"/>
    </source>
</evidence>
<keyword evidence="13" id="KW-0067">ATP-binding</keyword>
<evidence type="ECO:0000256" key="4">
    <source>
        <dbReference type="ARBA" id="ARBA00012551"/>
    </source>
</evidence>
<dbReference type="GO" id="GO:0004518">
    <property type="term" value="F:nuclease activity"/>
    <property type="evidence" value="ECO:0007669"/>
    <property type="project" value="UniProtKB-KW"/>
</dbReference>
<keyword evidence="10" id="KW-0227">DNA damage</keyword>
<dbReference type="GO" id="GO:0051539">
    <property type="term" value="F:4 iron, 4 sulfur cluster binding"/>
    <property type="evidence" value="ECO:0007669"/>
    <property type="project" value="UniProtKB-KW"/>
</dbReference>
<keyword evidence="15" id="KW-0411">Iron-sulfur</keyword>
<keyword evidence="19" id="KW-0511">Multifunctional enzyme</keyword>
<keyword evidence="11" id="KW-0378">Hydrolase</keyword>
<evidence type="ECO:0000256" key="8">
    <source>
        <dbReference type="ARBA" id="ARBA00022723"/>
    </source>
</evidence>
<evidence type="ECO:0000256" key="17">
    <source>
        <dbReference type="ARBA" id="ARBA00023204"/>
    </source>
</evidence>
<dbReference type="Pfam" id="PF08696">
    <property type="entry name" value="Dna2"/>
    <property type="match status" value="1"/>
</dbReference>
<dbReference type="FunFam" id="3.40.50.300:FF:001170">
    <property type="entry name" value="DNA replication helicase Dna2"/>
    <property type="match status" value="1"/>
</dbReference>
<dbReference type="CDD" id="cd18808">
    <property type="entry name" value="SF1_C_Upf1"/>
    <property type="match status" value="1"/>
</dbReference>
<evidence type="ECO:0000256" key="18">
    <source>
        <dbReference type="ARBA" id="ARBA00023242"/>
    </source>
</evidence>
<dbReference type="Gene3D" id="3.90.320.10">
    <property type="match status" value="1"/>
</dbReference>
<dbReference type="GO" id="GO:0017116">
    <property type="term" value="F:single-stranded DNA helicase activity"/>
    <property type="evidence" value="ECO:0007669"/>
    <property type="project" value="InterPro"/>
</dbReference>
<dbReference type="Pfam" id="PF13087">
    <property type="entry name" value="AAA_12"/>
    <property type="match status" value="1"/>
</dbReference>
<feature type="domain" description="DNA2/NAM7 helicase-like C-terminal" evidence="24">
    <location>
        <begin position="1073"/>
        <end position="1273"/>
    </location>
</feature>
<evidence type="ECO:0000313" key="25">
    <source>
        <dbReference type="EMBL" id="ONK72257.1"/>
    </source>
</evidence>
<dbReference type="EMBL" id="CM007384">
    <property type="protein sequence ID" value="ONK72257.1"/>
    <property type="molecule type" value="Genomic_DNA"/>
</dbReference>
<evidence type="ECO:0000313" key="26">
    <source>
        <dbReference type="Proteomes" id="UP000243459"/>
    </source>
</evidence>
<reference evidence="26" key="1">
    <citation type="journal article" date="2017" name="Nat. Commun.">
        <title>The asparagus genome sheds light on the origin and evolution of a young Y chromosome.</title>
        <authorList>
            <person name="Harkess A."/>
            <person name="Zhou J."/>
            <person name="Xu C."/>
            <person name="Bowers J.E."/>
            <person name="Van der Hulst R."/>
            <person name="Ayyampalayam S."/>
            <person name="Mercati F."/>
            <person name="Riccardi P."/>
            <person name="McKain M.R."/>
            <person name="Kakrana A."/>
            <person name="Tang H."/>
            <person name="Ray J."/>
            <person name="Groenendijk J."/>
            <person name="Arikit S."/>
            <person name="Mathioni S.M."/>
            <person name="Nakano M."/>
            <person name="Shan H."/>
            <person name="Telgmann-Rauber A."/>
            <person name="Kanno A."/>
            <person name="Yue Z."/>
            <person name="Chen H."/>
            <person name="Li W."/>
            <person name="Chen Y."/>
            <person name="Xu X."/>
            <person name="Zhang Y."/>
            <person name="Luo S."/>
            <person name="Chen H."/>
            <person name="Gao J."/>
            <person name="Mao Z."/>
            <person name="Pires J.C."/>
            <person name="Luo M."/>
            <person name="Kudrna D."/>
            <person name="Wing R.A."/>
            <person name="Meyers B.C."/>
            <person name="Yi K."/>
            <person name="Kong H."/>
            <person name="Lavrijsen P."/>
            <person name="Sunseri F."/>
            <person name="Falavigna A."/>
            <person name="Ye Y."/>
            <person name="Leebens-Mack J.H."/>
            <person name="Chen G."/>
        </authorList>
    </citation>
    <scope>NUCLEOTIDE SEQUENCE [LARGE SCALE GENOMIC DNA]</scope>
    <source>
        <strain evidence="26">cv. DH0086</strain>
    </source>
</reference>
<keyword evidence="9" id="KW-0547">Nucleotide-binding</keyword>
<evidence type="ECO:0000259" key="24">
    <source>
        <dbReference type="Pfam" id="PF13087"/>
    </source>
</evidence>
<evidence type="ECO:0000256" key="11">
    <source>
        <dbReference type="ARBA" id="ARBA00022801"/>
    </source>
</evidence>
<dbReference type="InterPro" id="IPR014808">
    <property type="entry name" value="DNA_replication_fac_Dna2_N"/>
</dbReference>
<evidence type="ECO:0000256" key="10">
    <source>
        <dbReference type="ARBA" id="ARBA00022763"/>
    </source>
</evidence>
<evidence type="ECO:0000256" key="5">
    <source>
        <dbReference type="ARBA" id="ARBA00022485"/>
    </source>
</evidence>
<comment type="cofactor">
    <cofactor evidence="1">
        <name>[4Fe-4S] cluster</name>
        <dbReference type="ChEBI" id="CHEBI:49883"/>
    </cofactor>
</comment>
<keyword evidence="12" id="KW-0347">Helicase</keyword>
<feature type="compositionally biased region" description="Basic residues" evidence="21">
    <location>
        <begin position="1"/>
        <end position="13"/>
    </location>
</feature>
<dbReference type="CDD" id="cd18041">
    <property type="entry name" value="DEXXQc_DNA2"/>
    <property type="match status" value="1"/>
</dbReference>
<proteinExistence type="inferred from homology"/>
<dbReference type="SUPFAM" id="SSF52540">
    <property type="entry name" value="P-loop containing nucleoside triphosphate hydrolases"/>
    <property type="match status" value="1"/>
</dbReference>
<keyword evidence="5" id="KW-0004">4Fe-4S</keyword>
<evidence type="ECO:0000256" key="6">
    <source>
        <dbReference type="ARBA" id="ARBA00022705"/>
    </source>
</evidence>
<feature type="domain" description="DNA2/NAM7 helicase helicase" evidence="23">
    <location>
        <begin position="998"/>
        <end position="1064"/>
    </location>
</feature>
<evidence type="ECO:0000259" key="22">
    <source>
        <dbReference type="Pfam" id="PF08696"/>
    </source>
</evidence>
<dbReference type="InterPro" id="IPR026851">
    <property type="entry name" value="Dna2/JHS1_DEXXQ-box"/>
</dbReference>
<evidence type="ECO:0000256" key="13">
    <source>
        <dbReference type="ARBA" id="ARBA00022840"/>
    </source>
</evidence>
<dbReference type="InterPro" id="IPR051827">
    <property type="entry name" value="Cas4_exonuclease"/>
</dbReference>
<evidence type="ECO:0000256" key="20">
    <source>
        <dbReference type="ARBA" id="ARBA00047995"/>
    </source>
</evidence>
<dbReference type="Proteomes" id="UP000243459">
    <property type="component" value="Chromosome 4"/>
</dbReference>
<dbReference type="GO" id="GO:0005524">
    <property type="term" value="F:ATP binding"/>
    <property type="evidence" value="ECO:0007669"/>
    <property type="project" value="UniProtKB-KW"/>
</dbReference>
<dbReference type="Gramene" id="ONK72257">
    <property type="protein sequence ID" value="ONK72257"/>
    <property type="gene ID" value="A4U43_C04F17470"/>
</dbReference>
<dbReference type="InterPro" id="IPR011604">
    <property type="entry name" value="PDDEXK-like_dom_sf"/>
</dbReference>
<sequence>MAPRKRSSSKKSNHTVEQSQPSKFGIQHFFERHSQANSASQNPNPNPNPNPNEAKNAALTVVAEEDSSPISPEITKSIPHKRFKFSPGMLIKQSQDDGGDEITWKISPVNERLKSLTSRQLPRMMKILADHPRSITSTLHPCSGNEDSSCSAGKLERWLSSPTAMALDKSLTSSRRFSTTESEVGTIQVSNHGSGSLDVTESKGPFHTPPSLPYGPHQLVGAGAGAGVTNQPETRQYRKQLLELLDQVEDAITEDPEPTLNSCEHLSATNGKLGIQNDLNQGNAVDAPEKANHDLKDESFLVLEVSEKHKSDGPKCSQNPFKVLRLLNETSGQERVLHLCNEWFYSLIGPGDTINVIGEFDNQGKCVIDHDNNLLIIHPDILVSGTRVASSFNCPRRAVLDERLKCSEHSVAALIGTLLHQIFQAGLVKDSPTRHFLEEYAGTVLHNSIENLYACGASETDVYSTLTEAIPKILNWLRYFKAQEELNGATVDFGQCEGQKSIHVSEVIDIEEMAWAPRYGLKGMIDASLRIIMSSSCGDSYKKIMPLEFKTGKGTTGQSAMEHCAQVILYTLLMSDRYLKKDINSGLLYYLHTDQTLGIKVQRSDVVGLIMRRNELATDILKASSTQNLPPMIQNLTMCKGCRHLNICTVYHKAHGGNKESSGLGDLFDEHADHLTAAHNKFLRHWDRLIDLEAKVSLVSRQEILHPRNIRDRSTNSLSPLILDVSSGFSIDGCMKDDRFIYNFIRQKSPHYDSKMPNRENIDHSTLGASSPACTLRCGDRVILSTESGRTAVANGIICDIDHINVSISFTRRLRLPGSDFSSERSNLTREVWRIDKDDVASSFATMRFNLIQLFVQRSHSLHLRKMIVDLEAPRFDSAGVFSQDPALSYVRSEKSINNDQRRAVHKILSAKDYTLILGMPGTGKTSTMVHAVKALLIRGASILLTSYTNSAVDNLLIKLKAQGIDFIRIGRHEVVHDDIRDHCLSEMDIGSVHDIKQRMEHVPVVGVTCLGINHPLLANKKFDICIMDEAGQITLPVALGPLMLASTFVLVGDHYQLPPLVQSVEARENGMSISLFCRLSEAHPQAISALQCQYRMCSAIMELSNTLIYGNRLHCGSSAIANAKLKFSDAASSSLWLKQVLNPDKPVIFINTGQSCRSVACIRGEGAKNCKQSKRSLYCLRELVKRDIPHDEIGIITPYNSQTNLIRHLLDASVEINTIDKYQGRDKDCILLSFVRSSENPGAYNSSLLGDWHRINVSITRAKKKLIMVGSCRTLSKVPLLKLLIDKVDEQGGLFCISNEDVWQVAELKKCSQTTAKLLASSFT</sequence>
<dbReference type="PANTHER" id="PTHR36531">
    <property type="entry name" value="CRISPR-ASSOCIATED EXONUCLEASE CAS4"/>
    <property type="match status" value="1"/>
</dbReference>
<feature type="region of interest" description="Disordered" evidence="21">
    <location>
        <begin position="182"/>
        <end position="210"/>
    </location>
</feature>
<keyword evidence="6" id="KW-0235">DNA replication</keyword>
<dbReference type="Pfam" id="PF13086">
    <property type="entry name" value="AAA_11"/>
    <property type="match status" value="2"/>
</dbReference>
<feature type="domain" description="DNA2/NAM7 helicase helicase" evidence="23">
    <location>
        <begin position="897"/>
        <end position="987"/>
    </location>
</feature>
<accession>A0A5P1F4B2</accession>
<evidence type="ECO:0000256" key="19">
    <source>
        <dbReference type="ARBA" id="ARBA00023268"/>
    </source>
</evidence>
<dbReference type="Gene3D" id="2.40.30.270">
    <property type="match status" value="1"/>
</dbReference>
<dbReference type="GO" id="GO:0046872">
    <property type="term" value="F:metal ion binding"/>
    <property type="evidence" value="ECO:0007669"/>
    <property type="project" value="UniProtKB-KW"/>
</dbReference>
<evidence type="ECO:0000256" key="7">
    <source>
        <dbReference type="ARBA" id="ARBA00022722"/>
    </source>
</evidence>
<feature type="compositionally biased region" description="Polar residues" evidence="21">
    <location>
        <begin position="185"/>
        <end position="199"/>
    </location>
</feature>
<dbReference type="Gene3D" id="3.40.50.300">
    <property type="entry name" value="P-loop containing nucleotide triphosphate hydrolases"/>
    <property type="match status" value="3"/>
</dbReference>
<dbReference type="GO" id="GO:0006260">
    <property type="term" value="P:DNA replication"/>
    <property type="evidence" value="ECO:0007669"/>
    <property type="project" value="UniProtKB-KW"/>
</dbReference>
<gene>
    <name evidence="25" type="ORF">A4U43_C04F17470</name>
</gene>
<keyword evidence="18" id="KW-0539">Nucleus</keyword>
<dbReference type="InterPro" id="IPR041679">
    <property type="entry name" value="DNA2/NAM7-like_C"/>
</dbReference>
<dbReference type="GO" id="GO:0005634">
    <property type="term" value="C:nucleus"/>
    <property type="evidence" value="ECO:0007669"/>
    <property type="project" value="UniProtKB-SubCell"/>
</dbReference>
<evidence type="ECO:0000256" key="15">
    <source>
        <dbReference type="ARBA" id="ARBA00023014"/>
    </source>
</evidence>
<evidence type="ECO:0000256" key="14">
    <source>
        <dbReference type="ARBA" id="ARBA00023004"/>
    </source>
</evidence>
<feature type="domain" description="DNA replication factor Dna2 N-terminal" evidence="22">
    <location>
        <begin position="329"/>
        <end position="530"/>
    </location>
</feature>
<dbReference type="InterPro" id="IPR047187">
    <property type="entry name" value="SF1_C_Upf1"/>
</dbReference>
<evidence type="ECO:0000256" key="1">
    <source>
        <dbReference type="ARBA" id="ARBA00001966"/>
    </source>
</evidence>
<evidence type="ECO:0000256" key="2">
    <source>
        <dbReference type="ARBA" id="ARBA00004123"/>
    </source>
</evidence>
<feature type="region of interest" description="Disordered" evidence="21">
    <location>
        <begin position="1"/>
        <end position="74"/>
    </location>
</feature>
<keyword evidence="26" id="KW-1185">Reference proteome</keyword>
<dbReference type="GO" id="GO:0016887">
    <property type="term" value="F:ATP hydrolysis activity"/>
    <property type="evidence" value="ECO:0007669"/>
    <property type="project" value="RHEA"/>
</dbReference>
<dbReference type="InterPro" id="IPR027417">
    <property type="entry name" value="P-loop_NTPase"/>
</dbReference>
<comment type="similarity">
    <text evidence="3">Belongs to the DNA2/NAM7 helicase family.</text>
</comment>
<dbReference type="GO" id="GO:0003677">
    <property type="term" value="F:DNA binding"/>
    <property type="evidence" value="ECO:0007669"/>
    <property type="project" value="UniProtKB-KW"/>
</dbReference>
<dbReference type="PANTHER" id="PTHR36531:SF6">
    <property type="entry name" value="DNA REPLICATION ATP-DEPENDENT HELICASE_NUCLEASE DNA2"/>
    <property type="match status" value="1"/>
</dbReference>
<keyword evidence="16" id="KW-0238">DNA-binding</keyword>
<evidence type="ECO:0000256" key="12">
    <source>
        <dbReference type="ARBA" id="ARBA00022806"/>
    </source>
</evidence>
<name>A0A5P1F4B2_ASPOF</name>
<organism evidence="25 26">
    <name type="scientific">Asparagus officinalis</name>
    <name type="common">Garden asparagus</name>
    <dbReference type="NCBI Taxonomy" id="4686"/>
    <lineage>
        <taxon>Eukaryota</taxon>
        <taxon>Viridiplantae</taxon>
        <taxon>Streptophyta</taxon>
        <taxon>Embryophyta</taxon>
        <taxon>Tracheophyta</taxon>
        <taxon>Spermatophyta</taxon>
        <taxon>Magnoliopsida</taxon>
        <taxon>Liliopsida</taxon>
        <taxon>Asparagales</taxon>
        <taxon>Asparagaceae</taxon>
        <taxon>Asparagoideae</taxon>
        <taxon>Asparagus</taxon>
    </lineage>
</organism>
<keyword evidence="14" id="KW-0408">Iron</keyword>
<dbReference type="FunFam" id="3.90.320.10:FF:000001">
    <property type="entry name" value="DNA replication helicase Dna2"/>
    <property type="match status" value="1"/>
</dbReference>
<dbReference type="OMA" id="NYCEAAI"/>
<comment type="catalytic activity">
    <reaction evidence="20">
        <text>ATP + H2O = ADP + phosphate + H(+)</text>
        <dbReference type="Rhea" id="RHEA:13065"/>
        <dbReference type="ChEBI" id="CHEBI:15377"/>
        <dbReference type="ChEBI" id="CHEBI:15378"/>
        <dbReference type="ChEBI" id="CHEBI:30616"/>
        <dbReference type="ChEBI" id="CHEBI:43474"/>
        <dbReference type="ChEBI" id="CHEBI:456216"/>
        <dbReference type="EC" id="3.6.4.12"/>
    </reaction>
</comment>
<dbReference type="GO" id="GO:0006281">
    <property type="term" value="P:DNA repair"/>
    <property type="evidence" value="ECO:0007669"/>
    <property type="project" value="UniProtKB-KW"/>
</dbReference>
<keyword evidence="8" id="KW-0479">Metal-binding</keyword>
<keyword evidence="17" id="KW-0234">DNA repair</keyword>
<evidence type="ECO:0000256" key="9">
    <source>
        <dbReference type="ARBA" id="ARBA00022741"/>
    </source>
</evidence>
<evidence type="ECO:0000256" key="3">
    <source>
        <dbReference type="ARBA" id="ARBA00007913"/>
    </source>
</evidence>
<comment type="subcellular location">
    <subcellularLocation>
        <location evidence="2">Nucleus</location>
    </subcellularLocation>
</comment>
<protein>
    <recommendedName>
        <fullName evidence="4">DNA helicase</fullName>
        <ecNumber evidence="4">3.6.4.12</ecNumber>
    </recommendedName>
</protein>
<dbReference type="InterPro" id="IPR041677">
    <property type="entry name" value="DNA2/NAM7_AAA_11"/>
</dbReference>
<dbReference type="EC" id="3.6.4.12" evidence="4"/>
<dbReference type="CDD" id="cd22318">
    <property type="entry name" value="DNA2_N-like"/>
    <property type="match status" value="1"/>
</dbReference>
<evidence type="ECO:0000256" key="16">
    <source>
        <dbReference type="ARBA" id="ARBA00023125"/>
    </source>
</evidence>